<reference evidence="1 2" key="1">
    <citation type="submission" date="2014-02" db="EMBL/GenBank/DDBJ databases">
        <title>The genome sequence of Colletotrichum nymphaeae SA-01.</title>
        <authorList>
            <person name="Baroncelli R."/>
            <person name="Thon M.R."/>
        </authorList>
    </citation>
    <scope>NUCLEOTIDE SEQUENCE [LARGE SCALE GENOMIC DNA]</scope>
    <source>
        <strain evidence="1 2">SA-01</strain>
    </source>
</reference>
<accession>A0A135RPG2</accession>
<keyword evidence="2" id="KW-1185">Reference proteome</keyword>
<evidence type="ECO:0000313" key="2">
    <source>
        <dbReference type="Proteomes" id="UP000070054"/>
    </source>
</evidence>
<gene>
    <name evidence="1" type="ORF">CNYM01_11133</name>
</gene>
<proteinExistence type="predicted"/>
<name>A0A135RPG2_9PEZI</name>
<evidence type="ECO:0000313" key="1">
    <source>
        <dbReference type="EMBL" id="KXH25327.1"/>
    </source>
</evidence>
<dbReference type="EMBL" id="JEMN01001863">
    <property type="protein sequence ID" value="KXH25327.1"/>
    <property type="molecule type" value="Genomic_DNA"/>
</dbReference>
<sequence>MRIRIKRLLKIAMCIASHTRTPIQAPAWRNIGAGLPRIWTSLLVDLMAALPDRHCEFIVSRDGTKSSRYWYPEVGYRYLYGKQLQYIASLVQM</sequence>
<comment type="caution">
    <text evidence="1">The sequence shown here is derived from an EMBL/GenBank/DDBJ whole genome shotgun (WGS) entry which is preliminary data.</text>
</comment>
<protein>
    <submittedName>
        <fullName evidence="1">Uncharacterized protein</fullName>
    </submittedName>
</protein>
<dbReference type="Proteomes" id="UP000070054">
    <property type="component" value="Unassembled WGS sequence"/>
</dbReference>
<dbReference type="AlphaFoldDB" id="A0A135RPG2"/>
<organism evidence="1 2">
    <name type="scientific">Colletotrichum nymphaeae SA-01</name>
    <dbReference type="NCBI Taxonomy" id="1460502"/>
    <lineage>
        <taxon>Eukaryota</taxon>
        <taxon>Fungi</taxon>
        <taxon>Dikarya</taxon>
        <taxon>Ascomycota</taxon>
        <taxon>Pezizomycotina</taxon>
        <taxon>Sordariomycetes</taxon>
        <taxon>Hypocreomycetidae</taxon>
        <taxon>Glomerellales</taxon>
        <taxon>Glomerellaceae</taxon>
        <taxon>Colletotrichum</taxon>
        <taxon>Colletotrichum acutatum species complex</taxon>
    </lineage>
</organism>